<evidence type="ECO:0000313" key="2">
    <source>
        <dbReference type="Proteomes" id="UP000034176"/>
    </source>
</evidence>
<dbReference type="Gene3D" id="3.40.50.300">
    <property type="entry name" value="P-loop containing nucleotide triphosphate hydrolases"/>
    <property type="match status" value="1"/>
</dbReference>
<evidence type="ECO:0008006" key="3">
    <source>
        <dbReference type="Google" id="ProtNLM"/>
    </source>
</evidence>
<protein>
    <recommendedName>
        <fullName evidence="3">Thymidylate kinase</fullName>
    </recommendedName>
</protein>
<sequence>MTEILKPTYEPLRAVITGIDGAGKSTTASQVVYQLNEYRIAKPGPGRPFYTVVNGEKKYYYKGFIKLIDHLHTIADHSHNPEFVGAVNAINVILNAKIIEPDLVHKANAQLVLGARDFYIDPAVYSIIYSTKLGNKTMSERFDTLKSLINAPYRDVVFFLTIPPDKAIERIEHRIATERKNPQATEREKWRHMHEEPISLQKLQLEYFSALEEIRKRHPVQIYQMDTTDFPQRQVVSFITQILLGHLEQKNSEKGKWQIINGLQIFQIPFCINSRVTI</sequence>
<comment type="caution">
    <text evidence="1">The sequence shown here is derived from an EMBL/GenBank/DDBJ whole genome shotgun (WGS) entry which is preliminary data.</text>
</comment>
<evidence type="ECO:0000313" key="1">
    <source>
        <dbReference type="EMBL" id="KKP59719.1"/>
    </source>
</evidence>
<name>A0A0G0AS56_9BACT</name>
<dbReference type="EMBL" id="LBPN01000004">
    <property type="protein sequence ID" value="KKP59719.1"/>
    <property type="molecule type" value="Genomic_DNA"/>
</dbReference>
<accession>A0A0G0AS56</accession>
<gene>
    <name evidence="1" type="ORF">UR52_C0004G0004</name>
</gene>
<dbReference type="SUPFAM" id="SSF52540">
    <property type="entry name" value="P-loop containing nucleoside triphosphate hydrolases"/>
    <property type="match status" value="1"/>
</dbReference>
<dbReference type="InterPro" id="IPR027417">
    <property type="entry name" value="P-loop_NTPase"/>
</dbReference>
<reference evidence="1 2" key="1">
    <citation type="journal article" date="2015" name="Nature">
        <title>rRNA introns, odd ribosomes, and small enigmatic genomes across a large radiation of phyla.</title>
        <authorList>
            <person name="Brown C.T."/>
            <person name="Hug L.A."/>
            <person name="Thomas B.C."/>
            <person name="Sharon I."/>
            <person name="Castelle C.J."/>
            <person name="Singh A."/>
            <person name="Wilkins M.J."/>
            <person name="Williams K.H."/>
            <person name="Banfield J.F."/>
        </authorList>
    </citation>
    <scope>NUCLEOTIDE SEQUENCE [LARGE SCALE GENOMIC DNA]</scope>
</reference>
<dbReference type="Proteomes" id="UP000034176">
    <property type="component" value="Unassembled WGS sequence"/>
</dbReference>
<dbReference type="AlphaFoldDB" id="A0A0G0AS56"/>
<organism evidence="1 2">
    <name type="scientific">Candidatus Gottesmanbacteria bacterium GW2011_GWA1_34_13</name>
    <dbReference type="NCBI Taxonomy" id="1618434"/>
    <lineage>
        <taxon>Bacteria</taxon>
        <taxon>Candidatus Gottesmaniibacteriota</taxon>
    </lineage>
</organism>
<proteinExistence type="predicted"/>